<evidence type="ECO:0000259" key="6">
    <source>
        <dbReference type="Pfam" id="PF04932"/>
    </source>
</evidence>
<feature type="transmembrane region" description="Helical" evidence="5">
    <location>
        <begin position="248"/>
        <end position="265"/>
    </location>
</feature>
<feature type="transmembrane region" description="Helical" evidence="5">
    <location>
        <begin position="395"/>
        <end position="414"/>
    </location>
</feature>
<reference evidence="7 8" key="1">
    <citation type="submission" date="2021-02" db="EMBL/GenBank/DDBJ databases">
        <title>Niveibacterium changnyeongensis HC41.</title>
        <authorList>
            <person name="Kang M."/>
        </authorList>
    </citation>
    <scope>NUCLEOTIDE SEQUENCE [LARGE SCALE GENOMIC DNA]</scope>
    <source>
        <strain evidence="7 8">HC41</strain>
    </source>
</reference>
<dbReference type="PANTHER" id="PTHR37422">
    <property type="entry name" value="TEICHURONIC ACID BIOSYNTHESIS PROTEIN TUAE"/>
    <property type="match status" value="1"/>
</dbReference>
<feature type="transmembrane region" description="Helical" evidence="5">
    <location>
        <begin position="135"/>
        <end position="156"/>
    </location>
</feature>
<dbReference type="InterPro" id="IPR007016">
    <property type="entry name" value="O-antigen_ligase-rel_domated"/>
</dbReference>
<feature type="transmembrane region" description="Helical" evidence="5">
    <location>
        <begin position="47"/>
        <end position="70"/>
    </location>
</feature>
<feature type="transmembrane region" description="Helical" evidence="5">
    <location>
        <begin position="272"/>
        <end position="289"/>
    </location>
</feature>
<sequence>MPAVHTPRPQIHAVPGAYFPSNAETHEARGRSRLSKFLLFATAVATYQIYFLPVLGTFFPISIFLIWACVPYINKLPEDRSVWIASVIYVVSIVLSIGWSSDFGAWANAVVYGFIYFIAFFAARSVADQAAMERILKTFVYFAAINAILVIVFRFLPSIEAAFLNSGAINLFKNPKRVANLVAFKPNVLDPLKAGGVFDNANTGAAFSLLCVGATLSVFDKINRTLRWFLLMLFIVAVGASGSKSAVIILVGGFALCTLFTLSAIKDPFLRVAIVCFGFAAGVAGIWGIEWLHSAATGSEFGQQTAQTSTYRALLLQIAAKAFFQHPILGLGFGGWGKVMEQYAFLFGVEDYWPPHNGVVLAWTESGVVGAVALVSACLIAMARLVKGMTKSDSRLRATGAFFALFCTFVMSLGDTFPLIGSQNAAVPLGVVVAWGLFSANRDSSR</sequence>
<evidence type="ECO:0000256" key="5">
    <source>
        <dbReference type="SAM" id="Phobius"/>
    </source>
</evidence>
<comment type="subcellular location">
    <subcellularLocation>
        <location evidence="1">Membrane</location>
        <topology evidence="1">Multi-pass membrane protein</topology>
    </subcellularLocation>
</comment>
<feature type="transmembrane region" description="Helical" evidence="5">
    <location>
        <begin position="226"/>
        <end position="242"/>
    </location>
</feature>
<accession>A0ABX7MBC3</accession>
<dbReference type="GO" id="GO:0016874">
    <property type="term" value="F:ligase activity"/>
    <property type="evidence" value="ECO:0007669"/>
    <property type="project" value="UniProtKB-KW"/>
</dbReference>
<feature type="transmembrane region" description="Helical" evidence="5">
    <location>
        <begin position="105"/>
        <end position="123"/>
    </location>
</feature>
<proteinExistence type="predicted"/>
<evidence type="ECO:0000256" key="3">
    <source>
        <dbReference type="ARBA" id="ARBA00022989"/>
    </source>
</evidence>
<name>A0ABX7MBC3_9RHOO</name>
<dbReference type="InterPro" id="IPR051533">
    <property type="entry name" value="WaaL-like"/>
</dbReference>
<protein>
    <submittedName>
        <fullName evidence="7">O-antigen ligase family protein</fullName>
    </submittedName>
</protein>
<dbReference type="Proteomes" id="UP000663570">
    <property type="component" value="Chromosome"/>
</dbReference>
<feature type="transmembrane region" description="Helical" evidence="5">
    <location>
        <begin position="420"/>
        <end position="438"/>
    </location>
</feature>
<evidence type="ECO:0000256" key="2">
    <source>
        <dbReference type="ARBA" id="ARBA00022692"/>
    </source>
</evidence>
<dbReference type="PANTHER" id="PTHR37422:SF17">
    <property type="entry name" value="O-ANTIGEN LIGASE"/>
    <property type="match status" value="1"/>
</dbReference>
<evidence type="ECO:0000256" key="1">
    <source>
        <dbReference type="ARBA" id="ARBA00004141"/>
    </source>
</evidence>
<feature type="domain" description="O-antigen ligase-related" evidence="6">
    <location>
        <begin position="230"/>
        <end position="374"/>
    </location>
</feature>
<keyword evidence="2 5" id="KW-0812">Transmembrane</keyword>
<organism evidence="7 8">
    <name type="scientific">Niveibacterium microcysteis</name>
    <dbReference type="NCBI Taxonomy" id="2811415"/>
    <lineage>
        <taxon>Bacteria</taxon>
        <taxon>Pseudomonadati</taxon>
        <taxon>Pseudomonadota</taxon>
        <taxon>Betaproteobacteria</taxon>
        <taxon>Rhodocyclales</taxon>
        <taxon>Rhodocyclaceae</taxon>
        <taxon>Niveibacterium</taxon>
    </lineage>
</organism>
<evidence type="ECO:0000313" key="7">
    <source>
        <dbReference type="EMBL" id="QSI79027.1"/>
    </source>
</evidence>
<gene>
    <name evidence="7" type="ORF">JY500_10610</name>
</gene>
<feature type="transmembrane region" description="Helical" evidence="5">
    <location>
        <begin position="82"/>
        <end position="99"/>
    </location>
</feature>
<evidence type="ECO:0000313" key="8">
    <source>
        <dbReference type="Proteomes" id="UP000663570"/>
    </source>
</evidence>
<dbReference type="RefSeq" id="WP_206256327.1">
    <property type="nucleotide sequence ID" value="NZ_CP071060.1"/>
</dbReference>
<dbReference type="EMBL" id="CP071060">
    <property type="protein sequence ID" value="QSI79027.1"/>
    <property type="molecule type" value="Genomic_DNA"/>
</dbReference>
<dbReference type="Pfam" id="PF04932">
    <property type="entry name" value="Wzy_C"/>
    <property type="match status" value="1"/>
</dbReference>
<feature type="transmembrane region" description="Helical" evidence="5">
    <location>
        <begin position="360"/>
        <end position="383"/>
    </location>
</feature>
<keyword evidence="7" id="KW-0436">Ligase</keyword>
<keyword evidence="4 5" id="KW-0472">Membrane</keyword>
<keyword evidence="8" id="KW-1185">Reference proteome</keyword>
<feature type="transmembrane region" description="Helical" evidence="5">
    <location>
        <begin position="201"/>
        <end position="219"/>
    </location>
</feature>
<keyword evidence="3 5" id="KW-1133">Transmembrane helix</keyword>
<evidence type="ECO:0000256" key="4">
    <source>
        <dbReference type="ARBA" id="ARBA00023136"/>
    </source>
</evidence>